<dbReference type="SUPFAM" id="SSF54695">
    <property type="entry name" value="POZ domain"/>
    <property type="match status" value="1"/>
</dbReference>
<dbReference type="GO" id="GO:0016567">
    <property type="term" value="P:protein ubiquitination"/>
    <property type="evidence" value="ECO:0007669"/>
    <property type="project" value="UniProtKB-UniPathway"/>
</dbReference>
<evidence type="ECO:0000256" key="4">
    <source>
        <dbReference type="ARBA" id="ARBA00022737"/>
    </source>
</evidence>
<sequence length="636" mass="71599">MLYHAVCSKLFECLCDKSILPNIFITLKSQSSYMDVMLGILMENSEMKYIPFNQNANQSDKYDFDLSEDLVESEEFYMFMQHGFQLAGFQLMEEIRRRGKLCDVTLKVSDQCFTAHRIVLAAVIPYFNAMFTHDMAESKQKEITMQGIDPSALEALINFAYSGKIKIDSENVQSLLVGSSFLQLTEVREACGDFLKRRLHPHNVLGVRGFADTLSCWSLVEACNRYLNKHFVEVSHSDEFLNLPFSEIRDIICRDELNVQSEENVFEAVMTWVKKDLEVRSIYLPELLAKVRMPLLTPQYLTDKVATESLIKSSHECRDLLDEAKDYHLMPERRLLLQSFRTQPRCCNDIVGLIYAVGGLTKSGDSLKTVEYYDPIIGRWKMAENMSMLRSRVGVVVMNKKLYAIGGYNGLDRLATVEVFDPISKVWNKVAPMNCKRSAVGAAVLNSYIYVCGGYDGVASLNTVEQYDSENNKWSMVTSMTKHRSAAGVVAFEGHIYAIGGHDGLSIFDSVERYDPTSGQWTDVTPMLSKRCRLGAATLNGKLYVCGGYDGSTFLRTVEVYDPITSKWSYVASMNVIRSRVALVANMGRLYAIGGYDGVSNLSTVEVYNPETDQWEFITSMCAHEGGVGVGVIPLQ</sequence>
<keyword evidence="10" id="KW-1185">Reference proteome</keyword>
<dbReference type="Pfam" id="PF07707">
    <property type="entry name" value="BACK"/>
    <property type="match status" value="1"/>
</dbReference>
<name>A0A5N5TFI6_9CRUS</name>
<evidence type="ECO:0000256" key="6">
    <source>
        <dbReference type="ARBA" id="ARBA00023203"/>
    </source>
</evidence>
<dbReference type="PIRSF" id="PIRSF037037">
    <property type="entry name" value="Kelch-like_protein_gigaxonin"/>
    <property type="match status" value="1"/>
</dbReference>
<keyword evidence="5" id="KW-0833">Ubl conjugation pathway</keyword>
<dbReference type="PANTHER" id="PTHR24412:SF497">
    <property type="entry name" value="KELCH-LIKE PROTEIN 18"/>
    <property type="match status" value="1"/>
</dbReference>
<accession>A0A5N5TFI6</accession>
<evidence type="ECO:0000256" key="1">
    <source>
        <dbReference type="ARBA" id="ARBA00004906"/>
    </source>
</evidence>
<dbReference type="OrthoDB" id="45365at2759"/>
<dbReference type="CDD" id="cd18247">
    <property type="entry name" value="BTB_POZ_KLHL18"/>
    <property type="match status" value="1"/>
</dbReference>
<dbReference type="Gene3D" id="2.120.10.80">
    <property type="entry name" value="Kelch-type beta propeller"/>
    <property type="match status" value="1"/>
</dbReference>
<dbReference type="EMBL" id="SEYY01001252">
    <property type="protein sequence ID" value="KAB7505393.1"/>
    <property type="molecule type" value="Genomic_DNA"/>
</dbReference>
<evidence type="ECO:0000313" key="9">
    <source>
        <dbReference type="EMBL" id="KAB7505393.1"/>
    </source>
</evidence>
<dbReference type="Pfam" id="PF24681">
    <property type="entry name" value="Kelch_KLHDC2_KLHL20_DRC7"/>
    <property type="match status" value="1"/>
</dbReference>
<evidence type="ECO:0000256" key="7">
    <source>
        <dbReference type="ARBA" id="ARBA00043912"/>
    </source>
</evidence>
<keyword evidence="4" id="KW-0677">Repeat</keyword>
<dbReference type="SMART" id="SM00612">
    <property type="entry name" value="Kelch"/>
    <property type="match status" value="6"/>
</dbReference>
<organism evidence="9 10">
    <name type="scientific">Armadillidium nasatum</name>
    <dbReference type="NCBI Taxonomy" id="96803"/>
    <lineage>
        <taxon>Eukaryota</taxon>
        <taxon>Metazoa</taxon>
        <taxon>Ecdysozoa</taxon>
        <taxon>Arthropoda</taxon>
        <taxon>Crustacea</taxon>
        <taxon>Multicrustacea</taxon>
        <taxon>Malacostraca</taxon>
        <taxon>Eumalacostraca</taxon>
        <taxon>Peracarida</taxon>
        <taxon>Isopoda</taxon>
        <taxon>Oniscidea</taxon>
        <taxon>Crinocheta</taxon>
        <taxon>Armadillidiidae</taxon>
        <taxon>Armadillidium</taxon>
    </lineage>
</organism>
<dbReference type="SMART" id="SM00875">
    <property type="entry name" value="BACK"/>
    <property type="match status" value="1"/>
</dbReference>
<dbReference type="GO" id="GO:0003779">
    <property type="term" value="F:actin binding"/>
    <property type="evidence" value="ECO:0007669"/>
    <property type="project" value="UniProtKB-KW"/>
</dbReference>
<dbReference type="InterPro" id="IPR000210">
    <property type="entry name" value="BTB/POZ_dom"/>
</dbReference>
<evidence type="ECO:0000313" key="10">
    <source>
        <dbReference type="Proteomes" id="UP000326759"/>
    </source>
</evidence>
<dbReference type="InterPro" id="IPR006652">
    <property type="entry name" value="Kelch_1"/>
</dbReference>
<dbReference type="InterPro" id="IPR011043">
    <property type="entry name" value="Gal_Oxase/kelch_b-propeller"/>
</dbReference>
<dbReference type="InterPro" id="IPR030603">
    <property type="entry name" value="KLHL18_BTB/POZ"/>
</dbReference>
<dbReference type="InterPro" id="IPR011705">
    <property type="entry name" value="BACK"/>
</dbReference>
<dbReference type="InterPro" id="IPR015915">
    <property type="entry name" value="Kelch-typ_b-propeller"/>
</dbReference>
<protein>
    <recommendedName>
        <fullName evidence="2">Kelch-like protein diablo</fullName>
    </recommendedName>
</protein>
<dbReference type="PANTHER" id="PTHR24412">
    <property type="entry name" value="KELCH PROTEIN"/>
    <property type="match status" value="1"/>
</dbReference>
<dbReference type="InterPro" id="IPR011333">
    <property type="entry name" value="SKP1/BTB/POZ_sf"/>
</dbReference>
<evidence type="ECO:0000256" key="5">
    <source>
        <dbReference type="ARBA" id="ARBA00022786"/>
    </source>
</evidence>
<feature type="domain" description="BTB" evidence="8">
    <location>
        <begin position="102"/>
        <end position="169"/>
    </location>
</feature>
<gene>
    <name evidence="9" type="primary">KLHL18</name>
    <name evidence="9" type="ORF">Anas_01193</name>
</gene>
<dbReference type="UniPathway" id="UPA00143"/>
<dbReference type="PROSITE" id="PS50097">
    <property type="entry name" value="BTB"/>
    <property type="match status" value="1"/>
</dbReference>
<dbReference type="Pfam" id="PF01344">
    <property type="entry name" value="Kelch_1"/>
    <property type="match status" value="2"/>
</dbReference>
<dbReference type="Gene3D" id="1.25.40.420">
    <property type="match status" value="1"/>
</dbReference>
<comment type="pathway">
    <text evidence="1">Protein modification; protein ubiquitination.</text>
</comment>
<dbReference type="Proteomes" id="UP000326759">
    <property type="component" value="Unassembled WGS sequence"/>
</dbReference>
<reference evidence="9 10" key="1">
    <citation type="journal article" date="2019" name="PLoS Biol.">
        <title>Sex chromosomes control vertical transmission of feminizing Wolbachia symbionts in an isopod.</title>
        <authorList>
            <person name="Becking T."/>
            <person name="Chebbi M.A."/>
            <person name="Giraud I."/>
            <person name="Moumen B."/>
            <person name="Laverre T."/>
            <person name="Caubet Y."/>
            <person name="Peccoud J."/>
            <person name="Gilbert C."/>
            <person name="Cordaux R."/>
        </authorList>
    </citation>
    <scope>NUCLEOTIDE SEQUENCE [LARGE SCALE GENOMIC DNA]</scope>
    <source>
        <strain evidence="9">ANa2</strain>
        <tissue evidence="9">Whole body excluding digestive tract and cuticle</tissue>
    </source>
</reference>
<dbReference type="SMART" id="SM00225">
    <property type="entry name" value="BTB"/>
    <property type="match status" value="1"/>
</dbReference>
<evidence type="ECO:0000256" key="3">
    <source>
        <dbReference type="ARBA" id="ARBA00022441"/>
    </source>
</evidence>
<comment type="function">
    <text evidence="7">Probable substrate-specific adapter of an E3 ubiquitin-protein ligase complex which mediates the ubiquitination and subsequent proteasomal degradation of target proteins. May have a role in synapse differentiation and growth.</text>
</comment>
<evidence type="ECO:0000256" key="2">
    <source>
        <dbReference type="ARBA" id="ARBA00013699"/>
    </source>
</evidence>
<keyword evidence="6" id="KW-0009">Actin-binding</keyword>
<dbReference type="FunFam" id="1.25.40.420:FF:000001">
    <property type="entry name" value="Kelch-like family member 12"/>
    <property type="match status" value="1"/>
</dbReference>
<evidence type="ECO:0000259" key="8">
    <source>
        <dbReference type="PROSITE" id="PS50097"/>
    </source>
</evidence>
<proteinExistence type="predicted"/>
<dbReference type="CDD" id="cd18457">
    <property type="entry name" value="BACK_KLHL18"/>
    <property type="match status" value="1"/>
</dbReference>
<comment type="caution">
    <text evidence="9">The sequence shown here is derived from an EMBL/GenBank/DDBJ whole genome shotgun (WGS) entry which is preliminary data.</text>
</comment>
<keyword evidence="3" id="KW-0880">Kelch repeat</keyword>
<dbReference type="SUPFAM" id="SSF50965">
    <property type="entry name" value="Galactose oxidase, central domain"/>
    <property type="match status" value="1"/>
</dbReference>
<dbReference type="Gene3D" id="3.30.710.10">
    <property type="entry name" value="Potassium Channel Kv1.1, Chain A"/>
    <property type="match status" value="1"/>
</dbReference>
<dbReference type="AlphaFoldDB" id="A0A5N5TFI6"/>
<dbReference type="FunFam" id="3.30.710.10:FF:000001">
    <property type="entry name" value="Kelch-like family member 20"/>
    <property type="match status" value="1"/>
</dbReference>
<dbReference type="InterPro" id="IPR017096">
    <property type="entry name" value="BTB-kelch_protein"/>
</dbReference>
<dbReference type="Pfam" id="PF00651">
    <property type="entry name" value="BTB"/>
    <property type="match status" value="1"/>
</dbReference>